<protein>
    <submittedName>
        <fullName evidence="3">Uncharacterized protein</fullName>
    </submittedName>
</protein>
<feature type="signal peptide" evidence="2">
    <location>
        <begin position="1"/>
        <end position="19"/>
    </location>
</feature>
<keyword evidence="2" id="KW-0732">Signal</keyword>
<dbReference type="AlphaFoldDB" id="A0A9W8LTF8"/>
<proteinExistence type="predicted"/>
<feature type="chain" id="PRO_5040832107" evidence="2">
    <location>
        <begin position="20"/>
        <end position="287"/>
    </location>
</feature>
<dbReference type="OrthoDB" id="2349272at2759"/>
<feature type="region of interest" description="Disordered" evidence="1">
    <location>
        <begin position="27"/>
        <end position="89"/>
    </location>
</feature>
<dbReference type="EMBL" id="JANBUO010000564">
    <property type="protein sequence ID" value="KAJ2803145.1"/>
    <property type="molecule type" value="Genomic_DNA"/>
</dbReference>
<name>A0A9W8LTF8_9FUNG</name>
<evidence type="ECO:0000313" key="3">
    <source>
        <dbReference type="EMBL" id="KAJ2803145.1"/>
    </source>
</evidence>
<evidence type="ECO:0000256" key="2">
    <source>
        <dbReference type="SAM" id="SignalP"/>
    </source>
</evidence>
<accession>A0A9W8LTF8</accession>
<organism evidence="3 4">
    <name type="scientific">Coemansia guatemalensis</name>
    <dbReference type="NCBI Taxonomy" id="2761395"/>
    <lineage>
        <taxon>Eukaryota</taxon>
        <taxon>Fungi</taxon>
        <taxon>Fungi incertae sedis</taxon>
        <taxon>Zoopagomycota</taxon>
        <taxon>Kickxellomycotina</taxon>
        <taxon>Kickxellomycetes</taxon>
        <taxon>Kickxellales</taxon>
        <taxon>Kickxellaceae</taxon>
        <taxon>Coemansia</taxon>
    </lineage>
</organism>
<gene>
    <name evidence="3" type="ORF">H4R20_003009</name>
</gene>
<feature type="compositionally biased region" description="Low complexity" evidence="1">
    <location>
        <begin position="65"/>
        <end position="76"/>
    </location>
</feature>
<evidence type="ECO:0000313" key="4">
    <source>
        <dbReference type="Proteomes" id="UP001140094"/>
    </source>
</evidence>
<reference evidence="3" key="1">
    <citation type="submission" date="2022-07" db="EMBL/GenBank/DDBJ databases">
        <title>Phylogenomic reconstructions and comparative analyses of Kickxellomycotina fungi.</title>
        <authorList>
            <person name="Reynolds N.K."/>
            <person name="Stajich J.E."/>
            <person name="Barry K."/>
            <person name="Grigoriev I.V."/>
            <person name="Crous P."/>
            <person name="Smith M.E."/>
        </authorList>
    </citation>
    <scope>NUCLEOTIDE SEQUENCE</scope>
    <source>
        <strain evidence="3">NRRL 1565</strain>
    </source>
</reference>
<evidence type="ECO:0000256" key="1">
    <source>
        <dbReference type="SAM" id="MobiDB-lite"/>
    </source>
</evidence>
<keyword evidence="4" id="KW-1185">Reference proteome</keyword>
<feature type="compositionally biased region" description="Low complexity" evidence="1">
    <location>
        <begin position="29"/>
        <end position="57"/>
    </location>
</feature>
<dbReference type="Proteomes" id="UP001140094">
    <property type="component" value="Unassembled WGS sequence"/>
</dbReference>
<comment type="caution">
    <text evidence="3">The sequence shown here is derived from an EMBL/GenBank/DDBJ whole genome shotgun (WGS) entry which is preliminary data.</text>
</comment>
<sequence>MRLGVTLAVLCVLAHVGLSAKCLPKAPSPTDVVVAPTGDDATTDPTTDPTLDPTVDPNTEIVGNDDALSESSSDAEASTEDDSQDSSSSDAFKITLDQLDIAVPLGKGEGQCGASDAKGCVLNSKAVDPINKALAKYKITRRSEVVAVLALMAFESGSWKYNINVSKNQPGQGTFAMMQYPNVYAYAKYLYPSKVEDKWATLEADTNEDPDSEQMNKVREMVLNDDDSFGSGFWFLTNKVEGDYHNNDKKLRDGNPDDFKAYCLDGVQTGWDDTRNTVWEAVNKAIK</sequence>